<dbReference type="Gene3D" id="3.30.2040.10">
    <property type="entry name" value="PSTPO5379-like domain"/>
    <property type="match status" value="1"/>
</dbReference>
<dbReference type="PANTHER" id="PTHR32022">
    <property type="entry name" value="D-GLUTAMATE CYCLASE, MITOCHONDRIAL"/>
    <property type="match status" value="1"/>
</dbReference>
<feature type="compositionally biased region" description="Gly residues" evidence="3">
    <location>
        <begin position="270"/>
        <end position="288"/>
    </location>
</feature>
<keyword evidence="2" id="KW-0456">Lyase</keyword>
<gene>
    <name evidence="4" type="ORF">DQ392_09335</name>
</gene>
<dbReference type="Proteomes" id="UP000253507">
    <property type="component" value="Unassembled WGS sequence"/>
</dbReference>
<dbReference type="PANTHER" id="PTHR32022:SF10">
    <property type="entry name" value="D-GLUTAMATE CYCLASE, MITOCHONDRIAL"/>
    <property type="match status" value="1"/>
</dbReference>
<evidence type="ECO:0000313" key="5">
    <source>
        <dbReference type="Proteomes" id="UP000253507"/>
    </source>
</evidence>
<dbReference type="Pfam" id="PF07286">
    <property type="entry name" value="D-Glu_cyclase"/>
    <property type="match status" value="1"/>
</dbReference>
<name>A0A367ESI7_9ACTN</name>
<accession>A0A367ESI7</accession>
<feature type="region of interest" description="Disordered" evidence="3">
    <location>
        <begin position="262"/>
        <end position="310"/>
    </location>
</feature>
<dbReference type="RefSeq" id="WP_114015073.1">
    <property type="nucleotide sequence ID" value="NZ_QOIM01000027.1"/>
</dbReference>
<dbReference type="InterPro" id="IPR038021">
    <property type="entry name" value="Putative_hydro-lyase"/>
</dbReference>
<dbReference type="Gene3D" id="3.40.1640.10">
    <property type="entry name" value="PSTPO5379-like"/>
    <property type="match status" value="1"/>
</dbReference>
<sequence>MSTTAPHAGTPGRTGPAEARALYRAGLDTHTAGWAPGHVRAHLAAVPLAWAPDLSSYCARNRHALPVLDIGEPGGWSTPLARDADLRTDLPRYRVWADGELLAEPREVTDRWHDDLVPFLLGRPVALDAELAAAGVPLRHLEQGQTVPLYVTNRSCRPAGRLCGPLVVAMRPVPAHLVPAARAAGATTSQGQGGPVHVGDPGALGIRALSRPDSGSRVRPEGGDIPVFWASGVTLQAALRATRPPFALTEAPGRLLITDLGAEGATDPGAEGGTNLGAEGVTGTGPEGITGTRPEGARGAGVEGERDACP</sequence>
<dbReference type="GO" id="GO:0016829">
    <property type="term" value="F:lyase activity"/>
    <property type="evidence" value="ECO:0007669"/>
    <property type="project" value="UniProtKB-KW"/>
</dbReference>
<dbReference type="EMBL" id="QOIM01000027">
    <property type="protein sequence ID" value="RCG21086.1"/>
    <property type="molecule type" value="Genomic_DNA"/>
</dbReference>
<dbReference type="AlphaFoldDB" id="A0A367ESI7"/>
<comment type="similarity">
    <text evidence="1">Belongs to the D-glutamate cyclase family.</text>
</comment>
<dbReference type="OrthoDB" id="149585at2"/>
<protein>
    <submittedName>
        <fullName evidence="4">DUF1445 domain-containing protein</fullName>
    </submittedName>
</protein>
<proteinExistence type="inferred from homology"/>
<dbReference type="InterPro" id="IPR009906">
    <property type="entry name" value="D-Glu_cyclase"/>
</dbReference>
<reference evidence="4 5" key="1">
    <citation type="submission" date="2018-06" db="EMBL/GenBank/DDBJ databases">
        <title>Streptomyces reniochalinae sp. nov. and Streptomyces diacarnus sp. nov. from marine sponges.</title>
        <authorList>
            <person name="Li L."/>
        </authorList>
    </citation>
    <scope>NUCLEOTIDE SEQUENCE [LARGE SCALE GENOMIC DNA]</scope>
    <source>
        <strain evidence="4 5">LHW50302</strain>
    </source>
</reference>
<comment type="caution">
    <text evidence="4">The sequence shown here is derived from an EMBL/GenBank/DDBJ whole genome shotgun (WGS) entry which is preliminary data.</text>
</comment>
<evidence type="ECO:0000256" key="1">
    <source>
        <dbReference type="ARBA" id="ARBA00007896"/>
    </source>
</evidence>
<evidence type="ECO:0000256" key="2">
    <source>
        <dbReference type="ARBA" id="ARBA00023239"/>
    </source>
</evidence>
<feature type="region of interest" description="Disordered" evidence="3">
    <location>
        <begin position="184"/>
        <end position="222"/>
    </location>
</feature>
<dbReference type="SUPFAM" id="SSF160920">
    <property type="entry name" value="PSTPO5379-like"/>
    <property type="match status" value="1"/>
</dbReference>
<evidence type="ECO:0000313" key="4">
    <source>
        <dbReference type="EMBL" id="RCG21086.1"/>
    </source>
</evidence>
<organism evidence="4 5">
    <name type="scientific">Streptomyces reniochalinae</name>
    <dbReference type="NCBI Taxonomy" id="2250578"/>
    <lineage>
        <taxon>Bacteria</taxon>
        <taxon>Bacillati</taxon>
        <taxon>Actinomycetota</taxon>
        <taxon>Actinomycetes</taxon>
        <taxon>Kitasatosporales</taxon>
        <taxon>Streptomycetaceae</taxon>
        <taxon>Streptomyces</taxon>
    </lineage>
</organism>
<keyword evidence="5" id="KW-1185">Reference proteome</keyword>
<evidence type="ECO:0000256" key="3">
    <source>
        <dbReference type="SAM" id="MobiDB-lite"/>
    </source>
</evidence>